<dbReference type="SUPFAM" id="SSF51735">
    <property type="entry name" value="NAD(P)-binding Rossmann-fold domains"/>
    <property type="match status" value="2"/>
</dbReference>
<dbReference type="InterPro" id="IPR014031">
    <property type="entry name" value="Ketoacyl_synth_C"/>
</dbReference>
<feature type="active site" description="Proton donor; for dehydratase activity" evidence="8">
    <location>
        <position position="1236"/>
    </location>
</feature>
<dbReference type="InterPro" id="IPR006162">
    <property type="entry name" value="Ppantetheine_attach_site"/>
</dbReference>
<evidence type="ECO:0000259" key="12">
    <source>
        <dbReference type="PROSITE" id="PS52019"/>
    </source>
</evidence>
<dbReference type="InterPro" id="IPR016036">
    <property type="entry name" value="Malonyl_transacylase_ACP-bd"/>
</dbReference>
<dbReference type="Pfam" id="PF16197">
    <property type="entry name" value="KAsynt_C_assoc"/>
    <property type="match status" value="1"/>
</dbReference>
<dbReference type="Gene3D" id="3.40.50.720">
    <property type="entry name" value="NAD(P)-binding Rossmann-like Domain"/>
    <property type="match status" value="1"/>
</dbReference>
<dbReference type="SMART" id="SM00823">
    <property type="entry name" value="PKS_PP"/>
    <property type="match status" value="2"/>
</dbReference>
<dbReference type="Pfam" id="PF14765">
    <property type="entry name" value="PS-DH"/>
    <property type="match status" value="1"/>
</dbReference>
<dbReference type="InterPro" id="IPR049900">
    <property type="entry name" value="PKS_mFAS_DH"/>
</dbReference>
<sequence length="1937" mass="200799">MTEEATVERNEGRDRALRRRLTEAGDVERHRLLLDLIRTHAAAALDRGDPAPLDAARAFGAQGVRGRAAARLRERLSEATGVALSATALFDYPTPEGLAAHLCSQVLGEPAAAADDTAPGGGAVDEPIAIVGMGCRLPGEVRSPDDLWHLVHSETDAISEFPRDRGWTVAHDPDPDHVGTTVTRHAGFLYDAADFDADFFGISPGEAVTIDPQHRLLLETAWEAVERARIDPTSLRGSSTGVFVGIMYSEYGARIRHVPPSAEGYRVVGSMPSVASGRLAYALGLEGPAVTVDTACSSSLVSLHLAAQSLRKGECRLALAGGVTVMATPWGYVEFSRQRGLAPDGRCRSFSADATGSSWSEGVGVLLLERLSDAVRNGHRVLAVVRGSAVNQDGASNGLTAPNGPAQQRVIRQALAHAGLTTADVDCVDAHGAGTQLGDPIEAQALLATYGQGRTAEQPLWLGSLKSNIGHTQAAAGVSGVIKMVMAIRHGVLPRSLHISEPTPHVDWGSGAVRLLAGAEPWPDAGRPRRAGVSSFGVGGTNAHVIVEQAAPAPQAPAPAPPAAADEDAPARPLPWLVSGSGGPGLKAQARRIAEFLAADPEAPDADLAYSLATTRAALADRAVVVAADRAEAAARLAALADSADGAYGGQGEHTALGTATARDRVTFVFPGQGSQWPGMAAELMSASPVFRESIEACAASLAPHVDWSLPKVLRGESGAPTLERVDVVQPALFAVMVSLAALWRSFGVEPAAVVGHSQGEIAAAHVAGALSLDDAARVVAVRSRALRVLSGRGGMVSVVAPVDQVRRGLAPWDGAVSVAAVNGPRSVVVSGDSTALDEAMAAFERDGVRVRRIPVDYASHSAQVEEIRDTLVEALSGIRPRPATVPFHSTVSGEPIDTTALDATYWVDNLRHTVQFHRTVGRLLASGHTTYIEMSPHPVLTIGIQETADAAADTVGRDALTVESLRRNEGGVGRFLTAVAEAHAHGVAVDWTEAFRHAAPRPADVPTYAFQRRRYWLEDAAPPVADVAAAGLDGVDHPLLGAAVPLADGSGGTLFTGSVSARTHPWLADHAVADVLVVPGTALVEAALHAGAQTGCDVLEELVLEAPLILPEQDAVRVQLSIAGPDAAGRRDVTLYSRAHDAAADEPWTRHAGGTLARAARPATAQPTSWPPAGAEEVELDDCYRELAKAGLHYGAAFQGLRRCWRLDDELCAEVELPEAAGGTDRYGLHPALFDAALHAAALPGGPGAADGGAPTRLPFSWTGVTLHATGAARLRARIRRTEPDALSLTATDPAGRPVVTVDALGMRPVTAEALRRAAALSDASLLRLEWRPGPLPAPGAPGASRWAWIGPGGTDADAALAACGVVRTAHPDVAALRAETAAGAAAPDVVVLAEPATADGADLAAAAHRAVHRVLTAVRDWSADDRLAHTRLVVLTRNAVAAALSEAPSAAPDPALAAVWGLVRSAQSEHPGRITLVDLDGTAASLAALPAAADGAQDQLAVRAGALLTPHLARVPAPARPGDAPAWRTDGTVLVTGGLGTLGQLLVRHLVVTHGVRRLTVVARSGAAGADAFLRELRAEGAELHVVAGDAGDRDVLAGALESIPADRPLTAVVHLAGVLDDGVLAAQTPERVSAVLRPKADAAWHLHELTAAAGVPLVAYSSVSSALGPAGQAGYAAANAFVDALAARRHAAGEPALALGWGLWDARSGLTGDLADTDVRRIARSGVKPLSSDQGLALFDLARATGEPVVFPLRLDTAGLRGGATDDVPPLLRGLARTPVRRATAEAGDAPGQESLAERLGRLSAPEQDELLLDLVRGHVAAVLGYDDPRTVGERRPFTDIGFDSLRALQLRNRLGGATGLRLSATLVFDYPTPLALGQQLRTLLVPDAGDQPVPAPRADAGSERPGAHEAALDRLGSASREEVFDLIDDMLSE</sequence>
<dbReference type="Gene3D" id="3.40.47.10">
    <property type="match status" value="1"/>
</dbReference>
<dbReference type="EMBL" id="CP023690">
    <property type="protein sequence ID" value="QEV63223.1"/>
    <property type="molecule type" value="Genomic_DNA"/>
</dbReference>
<evidence type="ECO:0000256" key="2">
    <source>
        <dbReference type="ARBA" id="ARBA00022450"/>
    </source>
</evidence>
<reference evidence="13 16" key="2">
    <citation type="submission" date="2020-08" db="EMBL/GenBank/DDBJ databases">
        <title>Genomic Encyclopedia of Type Strains, Phase III (KMG-III): the genomes of soil and plant-associated and newly described type strains.</title>
        <authorList>
            <person name="Whitman W."/>
        </authorList>
    </citation>
    <scope>NUCLEOTIDE SEQUENCE [LARGE SCALE GENOMIC DNA]</scope>
    <source>
        <strain evidence="13 16">CECT 3146</strain>
    </source>
</reference>
<dbReference type="Gene3D" id="3.30.70.3290">
    <property type="match status" value="1"/>
</dbReference>
<dbReference type="InterPro" id="IPR009081">
    <property type="entry name" value="PP-bd_ACP"/>
</dbReference>
<keyword evidence="16" id="KW-1185">Reference proteome</keyword>
<dbReference type="Proteomes" id="UP000549009">
    <property type="component" value="Unassembled WGS sequence"/>
</dbReference>
<dbReference type="PROSITE" id="PS00606">
    <property type="entry name" value="KS3_1"/>
    <property type="match status" value="1"/>
</dbReference>
<dbReference type="FunFam" id="3.40.47.10:FF:000019">
    <property type="entry name" value="Polyketide synthase type I"/>
    <property type="match status" value="1"/>
</dbReference>
<dbReference type="InterPro" id="IPR020806">
    <property type="entry name" value="PKS_PP-bd"/>
</dbReference>
<dbReference type="GO" id="GO:0004315">
    <property type="term" value="F:3-oxoacyl-[acyl-carrier-protein] synthase activity"/>
    <property type="evidence" value="ECO:0007669"/>
    <property type="project" value="InterPro"/>
</dbReference>
<dbReference type="Proteomes" id="UP000326505">
    <property type="component" value="Chromosome"/>
</dbReference>
<dbReference type="EMBL" id="JACHJD010000011">
    <property type="protein sequence ID" value="MBB5106902.1"/>
    <property type="molecule type" value="Genomic_DNA"/>
</dbReference>
<dbReference type="InterPro" id="IPR055123">
    <property type="entry name" value="SpnB-like_Rossmann"/>
</dbReference>
<dbReference type="Pfam" id="PF22953">
    <property type="entry name" value="SpnB_Rossmann"/>
    <property type="match status" value="1"/>
</dbReference>
<feature type="region of interest" description="C-terminal hotdog fold" evidence="8">
    <location>
        <begin position="1176"/>
        <end position="1317"/>
    </location>
</feature>
<dbReference type="OrthoDB" id="9778690at2"/>
<dbReference type="InterPro" id="IPR032821">
    <property type="entry name" value="PKS_assoc"/>
</dbReference>
<accession>A0A5P2XEA4</accession>
<gene>
    <name evidence="14" type="ORF">CP982_34685</name>
    <name evidence="13" type="ORF">FHS40_006016</name>
</gene>
<organism evidence="14 15">
    <name type="scientific">Streptomyces spectabilis</name>
    <dbReference type="NCBI Taxonomy" id="68270"/>
    <lineage>
        <taxon>Bacteria</taxon>
        <taxon>Bacillati</taxon>
        <taxon>Actinomycetota</taxon>
        <taxon>Actinomycetes</taxon>
        <taxon>Kitasatosporales</taxon>
        <taxon>Streptomycetaceae</taxon>
        <taxon>Streptomyces</taxon>
    </lineage>
</organism>
<dbReference type="RefSeq" id="WP_150514078.1">
    <property type="nucleotide sequence ID" value="NZ_BMSQ01000016.1"/>
</dbReference>
<dbReference type="SMART" id="SM00825">
    <property type="entry name" value="PKS_KS"/>
    <property type="match status" value="1"/>
</dbReference>
<dbReference type="GO" id="GO:0031177">
    <property type="term" value="F:phosphopantetheine binding"/>
    <property type="evidence" value="ECO:0007669"/>
    <property type="project" value="InterPro"/>
</dbReference>
<dbReference type="CDD" id="cd00833">
    <property type="entry name" value="PKS"/>
    <property type="match status" value="1"/>
</dbReference>
<dbReference type="InterPro" id="IPR042104">
    <property type="entry name" value="PKS_dehydratase_sf"/>
</dbReference>
<evidence type="ECO:0000256" key="9">
    <source>
        <dbReference type="SAM" id="MobiDB-lite"/>
    </source>
</evidence>
<keyword evidence="3" id="KW-0597">Phosphoprotein</keyword>
<name>A0A5P2XEA4_STRST</name>
<dbReference type="GO" id="GO:0033068">
    <property type="term" value="P:macrolide biosynthetic process"/>
    <property type="evidence" value="ECO:0007669"/>
    <property type="project" value="UniProtKB-ARBA"/>
</dbReference>
<dbReference type="Pfam" id="PF02801">
    <property type="entry name" value="Ketoacyl-synt_C"/>
    <property type="match status" value="1"/>
</dbReference>
<evidence type="ECO:0000256" key="1">
    <source>
        <dbReference type="ARBA" id="ARBA00004792"/>
    </source>
</evidence>
<dbReference type="InterPro" id="IPR049552">
    <property type="entry name" value="PKS_DH_N"/>
</dbReference>
<evidence type="ECO:0000313" key="15">
    <source>
        <dbReference type="Proteomes" id="UP000326505"/>
    </source>
</evidence>
<evidence type="ECO:0000256" key="7">
    <source>
        <dbReference type="ARBA" id="ARBA00023315"/>
    </source>
</evidence>
<evidence type="ECO:0000256" key="3">
    <source>
        <dbReference type="ARBA" id="ARBA00022553"/>
    </source>
</evidence>
<evidence type="ECO:0000256" key="6">
    <source>
        <dbReference type="ARBA" id="ARBA00023268"/>
    </source>
</evidence>
<dbReference type="SUPFAM" id="SSF55048">
    <property type="entry name" value="Probable ACP-binding domain of malonyl-CoA ACP transacylase"/>
    <property type="match status" value="1"/>
</dbReference>
<reference evidence="14 15" key="1">
    <citation type="submission" date="2017-09" db="EMBL/GenBank/DDBJ databases">
        <authorList>
            <person name="Lee N."/>
            <person name="Cho B.-K."/>
        </authorList>
    </citation>
    <scope>NUCLEOTIDE SEQUENCE [LARGE SCALE GENOMIC DNA]</scope>
    <source>
        <strain evidence="14 15">ATCC 27465</strain>
    </source>
</reference>
<dbReference type="SMART" id="SM01294">
    <property type="entry name" value="PKS_PP_betabranch"/>
    <property type="match status" value="1"/>
</dbReference>
<protein>
    <submittedName>
        <fullName evidence="13">Acyl transferase domain-containing protein</fullName>
    </submittedName>
    <submittedName>
        <fullName evidence="14">Acyltransferase domain-containing protein</fullName>
    </submittedName>
</protein>
<dbReference type="PROSITE" id="PS52004">
    <property type="entry name" value="KS3_2"/>
    <property type="match status" value="1"/>
</dbReference>
<keyword evidence="7 14" id="KW-0012">Acyltransferase</keyword>
<dbReference type="PANTHER" id="PTHR43775:SF51">
    <property type="entry name" value="INACTIVE PHENOLPHTHIOCEROL SYNTHESIS POLYKETIDE SYNTHASE TYPE I PKS1-RELATED"/>
    <property type="match status" value="1"/>
</dbReference>
<evidence type="ECO:0000256" key="5">
    <source>
        <dbReference type="ARBA" id="ARBA00023194"/>
    </source>
</evidence>
<dbReference type="Pfam" id="PF00550">
    <property type="entry name" value="PP-binding"/>
    <property type="match status" value="2"/>
</dbReference>
<proteinExistence type="predicted"/>
<keyword evidence="5" id="KW-0045">Antibiotic biosynthesis</keyword>
<dbReference type="InterPro" id="IPR001227">
    <property type="entry name" value="Ac_transferase_dom_sf"/>
</dbReference>
<dbReference type="InterPro" id="IPR014043">
    <property type="entry name" value="Acyl_transferase_dom"/>
</dbReference>
<dbReference type="InterPro" id="IPR050091">
    <property type="entry name" value="PKS_NRPS_Biosynth_Enz"/>
</dbReference>
<dbReference type="InterPro" id="IPR016039">
    <property type="entry name" value="Thiolase-like"/>
</dbReference>
<dbReference type="InterPro" id="IPR013968">
    <property type="entry name" value="PKS_KR"/>
</dbReference>
<dbReference type="SMART" id="SM00827">
    <property type="entry name" value="PKS_AT"/>
    <property type="match status" value="1"/>
</dbReference>
<comment type="pathway">
    <text evidence="1">Antibiotic biosynthesis.</text>
</comment>
<dbReference type="InterPro" id="IPR049551">
    <property type="entry name" value="PKS_DH_C"/>
</dbReference>
<dbReference type="SMART" id="SM00822">
    <property type="entry name" value="PKS_KR"/>
    <property type="match status" value="1"/>
</dbReference>
<feature type="domain" description="Carrier" evidence="10">
    <location>
        <begin position="31"/>
        <end position="106"/>
    </location>
</feature>
<keyword evidence="2" id="KW-0596">Phosphopantetheine</keyword>
<dbReference type="GO" id="GO:0006633">
    <property type="term" value="P:fatty acid biosynthetic process"/>
    <property type="evidence" value="ECO:0007669"/>
    <property type="project" value="InterPro"/>
</dbReference>
<feature type="region of interest" description="Disordered" evidence="9">
    <location>
        <begin position="553"/>
        <end position="573"/>
    </location>
</feature>
<dbReference type="PROSITE" id="PS00012">
    <property type="entry name" value="PHOSPHOPANTETHEINE"/>
    <property type="match status" value="1"/>
</dbReference>
<dbReference type="Gene3D" id="3.40.366.10">
    <property type="entry name" value="Malonyl-Coenzyme A Acyl Carrier Protein, domain 2"/>
    <property type="match status" value="1"/>
</dbReference>
<dbReference type="SUPFAM" id="SSF47336">
    <property type="entry name" value="ACP-like"/>
    <property type="match status" value="2"/>
</dbReference>
<dbReference type="InterPro" id="IPR016035">
    <property type="entry name" value="Acyl_Trfase/lysoPLipase"/>
</dbReference>
<dbReference type="Pfam" id="PF08659">
    <property type="entry name" value="KR"/>
    <property type="match status" value="1"/>
</dbReference>
<dbReference type="Gene3D" id="3.10.129.110">
    <property type="entry name" value="Polyketide synthase dehydratase"/>
    <property type="match status" value="1"/>
</dbReference>
<dbReference type="PROSITE" id="PS52019">
    <property type="entry name" value="PKS_MFAS_DH"/>
    <property type="match status" value="1"/>
</dbReference>
<keyword evidence="6" id="KW-0511">Multifunctional enzyme</keyword>
<evidence type="ECO:0000259" key="10">
    <source>
        <dbReference type="PROSITE" id="PS50075"/>
    </source>
</evidence>
<dbReference type="InterPro" id="IPR018201">
    <property type="entry name" value="Ketoacyl_synth_AS"/>
</dbReference>
<evidence type="ECO:0000256" key="8">
    <source>
        <dbReference type="PROSITE-ProRule" id="PRU01363"/>
    </source>
</evidence>
<dbReference type="Pfam" id="PF21089">
    <property type="entry name" value="PKS_DH_N"/>
    <property type="match status" value="1"/>
</dbReference>
<dbReference type="Gene3D" id="1.10.1200.10">
    <property type="entry name" value="ACP-like"/>
    <property type="match status" value="2"/>
</dbReference>
<dbReference type="Pfam" id="PF00109">
    <property type="entry name" value="ketoacyl-synt"/>
    <property type="match status" value="1"/>
</dbReference>
<dbReference type="InterPro" id="IPR036736">
    <property type="entry name" value="ACP-like_sf"/>
</dbReference>
<dbReference type="FunFam" id="3.40.366.10:FF:000002">
    <property type="entry name" value="Probable polyketide synthase 2"/>
    <property type="match status" value="1"/>
</dbReference>
<dbReference type="SUPFAM" id="SSF53901">
    <property type="entry name" value="Thiolase-like"/>
    <property type="match status" value="1"/>
</dbReference>
<dbReference type="GO" id="GO:0004312">
    <property type="term" value="F:fatty acid synthase activity"/>
    <property type="evidence" value="ECO:0007669"/>
    <property type="project" value="TreeGrafter"/>
</dbReference>
<feature type="compositionally biased region" description="Basic and acidic residues" evidence="9">
    <location>
        <begin position="1904"/>
        <end position="1916"/>
    </location>
</feature>
<dbReference type="CDD" id="cd08956">
    <property type="entry name" value="KR_3_FAS_SDR_x"/>
    <property type="match status" value="1"/>
</dbReference>
<evidence type="ECO:0000259" key="11">
    <source>
        <dbReference type="PROSITE" id="PS52004"/>
    </source>
</evidence>
<dbReference type="InterPro" id="IPR057326">
    <property type="entry name" value="KR_dom"/>
</dbReference>
<dbReference type="KEGG" id="sspb:CP982_34685"/>
<evidence type="ECO:0000313" key="14">
    <source>
        <dbReference type="EMBL" id="QEV63223.1"/>
    </source>
</evidence>
<dbReference type="PANTHER" id="PTHR43775">
    <property type="entry name" value="FATTY ACID SYNTHASE"/>
    <property type="match status" value="1"/>
</dbReference>
<feature type="region of interest" description="Disordered" evidence="9">
    <location>
        <begin position="1891"/>
        <end position="1920"/>
    </location>
</feature>
<feature type="domain" description="PKS/mFAS DH" evidence="12">
    <location>
        <begin position="1038"/>
        <end position="1317"/>
    </location>
</feature>
<dbReference type="InterPro" id="IPR020807">
    <property type="entry name" value="PKS_DH"/>
</dbReference>
<dbReference type="SMART" id="SM00826">
    <property type="entry name" value="PKS_DH"/>
    <property type="match status" value="1"/>
</dbReference>
<dbReference type="InterPro" id="IPR036291">
    <property type="entry name" value="NAD(P)-bd_dom_sf"/>
</dbReference>
<feature type="domain" description="Carrier" evidence="10">
    <location>
        <begin position="1813"/>
        <end position="1888"/>
    </location>
</feature>
<dbReference type="PROSITE" id="PS50075">
    <property type="entry name" value="CARRIER"/>
    <property type="match status" value="2"/>
</dbReference>
<feature type="active site" description="Proton acceptor; for dehydratase activity" evidence="8">
    <location>
        <position position="1071"/>
    </location>
</feature>
<dbReference type="InterPro" id="IPR014030">
    <property type="entry name" value="Ketoacyl_synth_N"/>
</dbReference>
<dbReference type="Pfam" id="PF00698">
    <property type="entry name" value="Acyl_transf_1"/>
    <property type="match status" value="1"/>
</dbReference>
<dbReference type="SUPFAM" id="SSF52151">
    <property type="entry name" value="FabD/lysophospholipase-like"/>
    <property type="match status" value="1"/>
</dbReference>
<dbReference type="FunFam" id="1.10.1200.10:FF:000007">
    <property type="entry name" value="Probable polyketide synthase pks17"/>
    <property type="match status" value="1"/>
</dbReference>
<evidence type="ECO:0000313" key="13">
    <source>
        <dbReference type="EMBL" id="MBB5106902.1"/>
    </source>
</evidence>
<feature type="domain" description="Ketosynthase family 3 (KS3)" evidence="11">
    <location>
        <begin position="125"/>
        <end position="549"/>
    </location>
</feature>
<dbReference type="InterPro" id="IPR020841">
    <property type="entry name" value="PKS_Beta-ketoAc_synthase_dom"/>
</dbReference>
<feature type="region of interest" description="N-terminal hotdog fold" evidence="8">
    <location>
        <begin position="1038"/>
        <end position="1164"/>
    </location>
</feature>
<evidence type="ECO:0000256" key="4">
    <source>
        <dbReference type="ARBA" id="ARBA00022679"/>
    </source>
</evidence>
<keyword evidence="4 14" id="KW-0808">Transferase</keyword>
<evidence type="ECO:0000313" key="16">
    <source>
        <dbReference type="Proteomes" id="UP000549009"/>
    </source>
</evidence>